<dbReference type="CDD" id="cd24017">
    <property type="entry name" value="ASKHA_T2SSL_N"/>
    <property type="match status" value="1"/>
</dbReference>
<evidence type="ECO:0000259" key="12">
    <source>
        <dbReference type="Pfam" id="PF12693"/>
    </source>
</evidence>
<comment type="subcellular location">
    <subcellularLocation>
        <location evidence="1">Cell inner membrane</location>
        <topology evidence="1">Single-pass membrane protein</topology>
    </subcellularLocation>
</comment>
<evidence type="ECO:0000256" key="9">
    <source>
        <dbReference type="ARBA" id="ARBA00023136"/>
    </source>
</evidence>
<evidence type="ECO:0000256" key="6">
    <source>
        <dbReference type="ARBA" id="ARBA00022692"/>
    </source>
</evidence>
<dbReference type="GO" id="GO:0009276">
    <property type="term" value="C:Gram-negative-bacterium-type cell wall"/>
    <property type="evidence" value="ECO:0007669"/>
    <property type="project" value="InterPro"/>
</dbReference>
<dbReference type="EMBL" id="RAQO01000012">
    <property type="protein sequence ID" value="RKF13191.1"/>
    <property type="molecule type" value="Genomic_DNA"/>
</dbReference>
<keyword evidence="5" id="KW-0997">Cell inner membrane</keyword>
<evidence type="ECO:0000313" key="14">
    <source>
        <dbReference type="Proteomes" id="UP000286482"/>
    </source>
</evidence>
<dbReference type="AlphaFoldDB" id="A0A420E6E0"/>
<comment type="function">
    <text evidence="10">Inner membrane component of the type II secretion system required for the energy-dependent secretion of extracellular factors such as proteases and toxins from the periplasm.</text>
</comment>
<comment type="caution">
    <text evidence="13">The sequence shown here is derived from an EMBL/GenBank/DDBJ whole genome shotgun (WGS) entry which is preliminary data.</text>
</comment>
<evidence type="ECO:0000256" key="2">
    <source>
        <dbReference type="ARBA" id="ARBA00005318"/>
    </source>
</evidence>
<dbReference type="Pfam" id="PF05134">
    <property type="entry name" value="T2SSL"/>
    <property type="match status" value="1"/>
</dbReference>
<gene>
    <name evidence="13" type="primary">gspL</name>
    <name evidence="13" type="ORF">DBZ36_19210</name>
</gene>
<evidence type="ECO:0000256" key="8">
    <source>
        <dbReference type="ARBA" id="ARBA00022989"/>
    </source>
</evidence>
<dbReference type="RefSeq" id="WP_120356604.1">
    <property type="nucleotide sequence ID" value="NZ_RAQO01000012.1"/>
</dbReference>
<dbReference type="NCBIfam" id="TIGR01709">
    <property type="entry name" value="typeII_sec_gspL"/>
    <property type="match status" value="1"/>
</dbReference>
<evidence type="ECO:0000256" key="4">
    <source>
        <dbReference type="ARBA" id="ARBA00022475"/>
    </source>
</evidence>
<dbReference type="OrthoDB" id="7011844at2"/>
<dbReference type="GO" id="GO:0005886">
    <property type="term" value="C:plasma membrane"/>
    <property type="evidence" value="ECO:0007669"/>
    <property type="project" value="UniProtKB-SubCell"/>
</dbReference>
<keyword evidence="9" id="KW-0472">Membrane</keyword>
<evidence type="ECO:0000313" key="13">
    <source>
        <dbReference type="EMBL" id="RKF13191.1"/>
    </source>
</evidence>
<feature type="domain" description="GspL periplasmic" evidence="12">
    <location>
        <begin position="265"/>
        <end position="417"/>
    </location>
</feature>
<protein>
    <recommendedName>
        <fullName evidence="10">Type II secretion system protein L</fullName>
        <shortName evidence="10">T2SS protein L</shortName>
    </recommendedName>
</protein>
<dbReference type="InterPro" id="IPR007812">
    <property type="entry name" value="T2SS_protein-GspL"/>
</dbReference>
<evidence type="ECO:0000259" key="11">
    <source>
        <dbReference type="Pfam" id="PF05134"/>
    </source>
</evidence>
<sequence>MNETLILHWPASKQSSVMWVVYDNLGAKLISSGQCKIEQLSELQTKTKQRQVIVLMPARLCRVISLELAKSAQRKWRKLVPYMLEDELAHDPEELHFALLKRQATTMSFVVCQKQYINQILDQLNTLEIKLSQLVPDALLLEQEGDNYTGLRIDDEWLLRGPELLFCGVKTKQIEFVLAAIAAQTKLTDNSGSEIVDETTEDAAQPLRLQSYHALKLSPSLEQDWEVHALEPQLPLEVLAQGLQVQQFSLLQGEFEAENPWRETFAHWKKVLVAASICLALLVGEQYLELRQLQAQSQQTTEQLRDLYKEVFPNARRFRDSQIQRDFKRVLAQQASGGLNPDIEILIALEPAFAKVPDLDVSSLRFDQSRGELRVQAQADSYQSFDKFSRIASDFEVEQGAMSQGKNKVQGSLVIRSRQ</sequence>
<reference evidence="13 14" key="1">
    <citation type="submission" date="2018-09" db="EMBL/GenBank/DDBJ databases">
        <authorList>
            <person name="Wang Z."/>
        </authorList>
    </citation>
    <scope>NUCLEOTIDE SEQUENCE [LARGE SCALE GENOMIC DNA]</scope>
    <source>
        <strain evidence="13 14">ALS 81</strain>
    </source>
</reference>
<dbReference type="InterPro" id="IPR024230">
    <property type="entry name" value="GspL_cyto_dom"/>
</dbReference>
<keyword evidence="7 10" id="KW-0653">Protein transport</keyword>
<dbReference type="Gene3D" id="3.30.420.370">
    <property type="match status" value="1"/>
</dbReference>
<dbReference type="InterPro" id="IPR043129">
    <property type="entry name" value="ATPase_NBD"/>
</dbReference>
<dbReference type="PIRSF" id="PIRSF015761">
    <property type="entry name" value="Protein_L"/>
    <property type="match status" value="1"/>
</dbReference>
<organism evidence="13 14">
    <name type="scientific">Alginatibacterium sediminis</name>
    <dbReference type="NCBI Taxonomy" id="2164068"/>
    <lineage>
        <taxon>Bacteria</taxon>
        <taxon>Pseudomonadati</taxon>
        <taxon>Pseudomonadota</taxon>
        <taxon>Gammaproteobacteria</taxon>
        <taxon>Alteromonadales</taxon>
        <taxon>Alteromonadaceae</taxon>
        <taxon>Alginatibacterium</taxon>
    </lineage>
</organism>
<evidence type="ECO:0000256" key="7">
    <source>
        <dbReference type="ARBA" id="ARBA00022927"/>
    </source>
</evidence>
<comment type="similarity">
    <text evidence="2 10">Belongs to the GSP L family.</text>
</comment>
<keyword evidence="3 10" id="KW-0813">Transport</keyword>
<dbReference type="InterPro" id="IPR025691">
    <property type="entry name" value="GspL_pp_dom"/>
</dbReference>
<accession>A0A420E6E0</accession>
<keyword evidence="6" id="KW-0812">Transmembrane</keyword>
<evidence type="ECO:0000256" key="1">
    <source>
        <dbReference type="ARBA" id="ARBA00004377"/>
    </source>
</evidence>
<dbReference type="GO" id="GO:0015627">
    <property type="term" value="C:type II protein secretion system complex"/>
    <property type="evidence" value="ECO:0007669"/>
    <property type="project" value="InterPro"/>
</dbReference>
<evidence type="ECO:0000256" key="10">
    <source>
        <dbReference type="PIRNR" id="PIRNR015761"/>
    </source>
</evidence>
<dbReference type="SUPFAM" id="SSF53067">
    <property type="entry name" value="Actin-like ATPase domain"/>
    <property type="match status" value="2"/>
</dbReference>
<evidence type="ECO:0000256" key="5">
    <source>
        <dbReference type="ARBA" id="ARBA00022519"/>
    </source>
</evidence>
<evidence type="ECO:0000256" key="3">
    <source>
        <dbReference type="ARBA" id="ARBA00022448"/>
    </source>
</evidence>
<feature type="domain" description="GspL cytoplasmic actin-ATPase-like" evidence="11">
    <location>
        <begin position="5"/>
        <end position="257"/>
    </location>
</feature>
<dbReference type="GO" id="GO:0015628">
    <property type="term" value="P:protein secretion by the type II secretion system"/>
    <property type="evidence" value="ECO:0007669"/>
    <property type="project" value="InterPro"/>
</dbReference>
<keyword evidence="4" id="KW-1003">Cell membrane</keyword>
<dbReference type="Gene3D" id="3.30.1360.100">
    <property type="entry name" value="General secretion pathway protein M, EpsM"/>
    <property type="match status" value="1"/>
</dbReference>
<keyword evidence="14" id="KW-1185">Reference proteome</keyword>
<name>A0A420E6E0_9ALTE</name>
<dbReference type="Gene3D" id="3.30.420.380">
    <property type="match status" value="1"/>
</dbReference>
<keyword evidence="8" id="KW-1133">Transmembrane helix</keyword>
<dbReference type="Pfam" id="PF12693">
    <property type="entry name" value="GspL_C"/>
    <property type="match status" value="1"/>
</dbReference>
<proteinExistence type="inferred from homology"/>
<dbReference type="Proteomes" id="UP000286482">
    <property type="component" value="Unassembled WGS sequence"/>
</dbReference>